<evidence type="ECO:0000256" key="2">
    <source>
        <dbReference type="ARBA" id="ARBA00022448"/>
    </source>
</evidence>
<sequence>MNEHISSPIFSKKEERGKISSPVSTGTSLVVVAVGFITCTLFLRTRLQPTDEINGNLYLSCLFFGLVHMMFNGFSELPITISRLPVFYKQRDNLFYPAWAFSIPNWILRIPYSIIESVAWTCVVYYTVGFAPAAGRYQFCAICVTVVNRDS</sequence>
<proteinExistence type="predicted"/>
<dbReference type="InterPro" id="IPR013525">
    <property type="entry name" value="ABC2_TM"/>
</dbReference>
<dbReference type="Proteomes" id="UP000652761">
    <property type="component" value="Unassembled WGS sequence"/>
</dbReference>
<evidence type="ECO:0000313" key="8">
    <source>
        <dbReference type="EMBL" id="MQM15828.1"/>
    </source>
</evidence>
<keyword evidence="9" id="KW-1185">Reference proteome</keyword>
<evidence type="ECO:0000256" key="3">
    <source>
        <dbReference type="ARBA" id="ARBA00022692"/>
    </source>
</evidence>
<organism evidence="8 9">
    <name type="scientific">Colocasia esculenta</name>
    <name type="common">Wild taro</name>
    <name type="synonym">Arum esculentum</name>
    <dbReference type="NCBI Taxonomy" id="4460"/>
    <lineage>
        <taxon>Eukaryota</taxon>
        <taxon>Viridiplantae</taxon>
        <taxon>Streptophyta</taxon>
        <taxon>Embryophyta</taxon>
        <taxon>Tracheophyta</taxon>
        <taxon>Spermatophyta</taxon>
        <taxon>Magnoliopsida</taxon>
        <taxon>Liliopsida</taxon>
        <taxon>Araceae</taxon>
        <taxon>Aroideae</taxon>
        <taxon>Colocasieae</taxon>
        <taxon>Colocasia</taxon>
    </lineage>
</organism>
<dbReference type="Pfam" id="PF01061">
    <property type="entry name" value="ABC2_membrane"/>
    <property type="match status" value="1"/>
</dbReference>
<dbReference type="EMBL" id="NMUH01006700">
    <property type="protein sequence ID" value="MQM15828.1"/>
    <property type="molecule type" value="Genomic_DNA"/>
</dbReference>
<dbReference type="GO" id="GO:0140359">
    <property type="term" value="F:ABC-type transporter activity"/>
    <property type="evidence" value="ECO:0007669"/>
    <property type="project" value="InterPro"/>
</dbReference>
<evidence type="ECO:0000256" key="6">
    <source>
        <dbReference type="SAM" id="Phobius"/>
    </source>
</evidence>
<keyword evidence="3 6" id="KW-0812">Transmembrane</keyword>
<reference evidence="8" key="1">
    <citation type="submission" date="2017-07" db="EMBL/GenBank/DDBJ databases">
        <title>Taro Niue Genome Assembly and Annotation.</title>
        <authorList>
            <person name="Atibalentja N."/>
            <person name="Keating K."/>
            <person name="Fields C.J."/>
        </authorList>
    </citation>
    <scope>NUCLEOTIDE SEQUENCE</scope>
    <source>
        <strain evidence="8">Niue_2</strain>
        <tissue evidence="8">Leaf</tissue>
    </source>
</reference>
<feature type="transmembrane region" description="Helical" evidence="6">
    <location>
        <begin position="55"/>
        <end position="74"/>
    </location>
</feature>
<gene>
    <name evidence="8" type="ORF">Taro_048781</name>
</gene>
<evidence type="ECO:0000256" key="4">
    <source>
        <dbReference type="ARBA" id="ARBA00022989"/>
    </source>
</evidence>
<dbReference type="AlphaFoldDB" id="A0A843X968"/>
<dbReference type="PANTHER" id="PTHR19241">
    <property type="entry name" value="ATP-BINDING CASSETTE TRANSPORTER"/>
    <property type="match status" value="1"/>
</dbReference>
<comment type="caution">
    <text evidence="8">The sequence shown here is derived from an EMBL/GenBank/DDBJ whole genome shotgun (WGS) entry which is preliminary data.</text>
</comment>
<evidence type="ECO:0000256" key="1">
    <source>
        <dbReference type="ARBA" id="ARBA00004141"/>
    </source>
</evidence>
<dbReference type="OrthoDB" id="66620at2759"/>
<accession>A0A843X968</accession>
<evidence type="ECO:0000256" key="5">
    <source>
        <dbReference type="ARBA" id="ARBA00023136"/>
    </source>
</evidence>
<evidence type="ECO:0000259" key="7">
    <source>
        <dbReference type="Pfam" id="PF01061"/>
    </source>
</evidence>
<evidence type="ECO:0000313" key="9">
    <source>
        <dbReference type="Proteomes" id="UP000652761"/>
    </source>
</evidence>
<feature type="transmembrane region" description="Helical" evidence="6">
    <location>
        <begin position="21"/>
        <end position="43"/>
    </location>
</feature>
<dbReference type="GO" id="GO:0005886">
    <property type="term" value="C:plasma membrane"/>
    <property type="evidence" value="ECO:0007669"/>
    <property type="project" value="UniProtKB-ARBA"/>
</dbReference>
<keyword evidence="2" id="KW-0813">Transport</keyword>
<feature type="domain" description="ABC-2 type transporter transmembrane" evidence="7">
    <location>
        <begin position="31"/>
        <end position="146"/>
    </location>
</feature>
<keyword evidence="5 6" id="KW-0472">Membrane</keyword>
<protein>
    <recommendedName>
        <fullName evidence="7">ABC-2 type transporter transmembrane domain-containing protein</fullName>
    </recommendedName>
</protein>
<keyword evidence="4 6" id="KW-1133">Transmembrane helix</keyword>
<name>A0A843X968_COLES</name>
<comment type="subcellular location">
    <subcellularLocation>
        <location evidence="1">Membrane</location>
        <topology evidence="1">Multi-pass membrane protein</topology>
    </subcellularLocation>
</comment>